<reference evidence="4" key="1">
    <citation type="submission" date="2013-01" db="EMBL/GenBank/DDBJ databases">
        <title>Draft Genome Sequence of a Mulberry Tree, Morus notabilis C.K. Schneid.</title>
        <authorList>
            <person name="He N."/>
            <person name="Zhao S."/>
        </authorList>
    </citation>
    <scope>NUCLEOTIDE SEQUENCE</scope>
</reference>
<accession>W9R223</accession>
<sequence>MAGMGTKVQCKSYLPGYYSMRDLNDDSNSFGWPLFYGDKPLTNGQYYNGFLPRVAADAYPGYDKDAVKRTMLEHEAIFKNQVYELHRLYRIQRDMMDEINRKELHRNRIHVETSLSSSPLASQITSEDARKWHNHGFPMVNSICARPSTSGVEGIHSPLSSMKGNSMQTGPYPSQNGCSSKDVEVLESRPTKVRRKMFDLQLPADEYIDTEEGEQSSGNKVSAISCSYANRGCKIAPESGVKFFLDDGGKTGCKGDAMKSNACLGSLNCLADLNEPIQLEEVNEINASSYDFCNGKIQDAARSVKPNTQLLGFPKEISLNSYGGESGTQNNLHIQKNGIGSGWFSHVLEAGQRRTNVNTVPQCRQTENLALPSQPIQVSLNKVQEPNFCLSDKSKVELWKEKTACGVEISERSPDFTNNKQLGSFVNSHVPNPYQVASPDLPKSWSHSWEKPTSSFDQKSISVQTYAGLNSKSSQASIHSDGIFGDRWYPNSNARANPAFGGELPYRNGFYQGSSSGSKELPVRIPSISGDYLNCSNENNIAPGHLTSGGLAKYYKGSNCIDAKSAKDMNLNVAISDFSSSQETAIRGIDIVGAELKREDHLSVLPWLRPKPPCKNETAEFGGLSKTGEISFQSSPSQSSSKNDSSKDCNQLFAQNVKSFSSANDVQARKTESSDIPSNKKLLGFAIFEKTRISKNESSLPQPSESKVVNKCNRVLDINLPCDPAAPDLVQQNEAEIMVVEKGTESKSAGFRHHIDLNSCLSDDEEESLKLPAPIARLRITAEIDLEAPAVPETEDDVILGEASALEQIEAHVKSLERNVEVLQDEFMMVAAEAIVAISSSSCHNHVHESCHSSETPSKESSLEDPLAWFVEIVSSCRDDLEGQFCTALRYKDGEDDEDSSEGFDYFESMILQLAESKEEDYMPKPLVPENIKLEETGTTLLSSRPRKGQARRGRQRRDFQRDILPGLASLSRHEVTEDLQTFGGLMRATGHSWHSGVTRRNSTRNGSGRGRRRVVVSPPSPPAATPPLCTPLIQQLNNIEMGLEDRSLTGWGKTTRRPRRQRCPAGNPPSIPLT</sequence>
<feature type="region of interest" description="Disordered" evidence="2">
    <location>
        <begin position="1045"/>
        <end position="1075"/>
    </location>
</feature>
<protein>
    <submittedName>
        <fullName evidence="3">Uncharacterized protein</fullName>
    </submittedName>
</protein>
<dbReference type="OrthoDB" id="630817at2759"/>
<feature type="compositionally biased region" description="Basic residues" evidence="2">
    <location>
        <begin position="945"/>
        <end position="956"/>
    </location>
</feature>
<keyword evidence="1" id="KW-0175">Coiled coil</keyword>
<keyword evidence="4" id="KW-1185">Reference proteome</keyword>
<evidence type="ECO:0000313" key="3">
    <source>
        <dbReference type="EMBL" id="EXB65066.1"/>
    </source>
</evidence>
<gene>
    <name evidence="3" type="ORF">L484_004242</name>
</gene>
<evidence type="ECO:0000313" key="4">
    <source>
        <dbReference type="Proteomes" id="UP000030645"/>
    </source>
</evidence>
<dbReference type="AlphaFoldDB" id="W9R223"/>
<feature type="region of interest" description="Disordered" evidence="2">
    <location>
        <begin position="936"/>
        <end position="957"/>
    </location>
</feature>
<evidence type="ECO:0000256" key="2">
    <source>
        <dbReference type="SAM" id="MobiDB-lite"/>
    </source>
</evidence>
<name>W9R223_9ROSA</name>
<dbReference type="PANTHER" id="PTHR33167">
    <property type="entry name" value="TRANSCRIPTION FACTOR, PUTATIVE (DUF863)-RELATED"/>
    <property type="match status" value="1"/>
</dbReference>
<feature type="compositionally biased region" description="Pro residues" evidence="2">
    <location>
        <begin position="1019"/>
        <end position="1028"/>
    </location>
</feature>
<dbReference type="EMBL" id="KE344507">
    <property type="protein sequence ID" value="EXB65066.1"/>
    <property type="molecule type" value="Genomic_DNA"/>
</dbReference>
<dbReference type="KEGG" id="mnt:21387745"/>
<dbReference type="STRING" id="981085.W9R223"/>
<dbReference type="eggNOG" id="ENOG502QQQ0">
    <property type="taxonomic scope" value="Eukaryota"/>
</dbReference>
<dbReference type="PANTHER" id="PTHR33167:SF4">
    <property type="entry name" value="TRANSCRIPTION FACTOR, PUTATIVE (DUF863)-RELATED"/>
    <property type="match status" value="1"/>
</dbReference>
<proteinExistence type="predicted"/>
<dbReference type="Proteomes" id="UP000030645">
    <property type="component" value="Unassembled WGS sequence"/>
</dbReference>
<feature type="coiled-coil region" evidence="1">
    <location>
        <begin position="806"/>
        <end position="833"/>
    </location>
</feature>
<evidence type="ECO:0000256" key="1">
    <source>
        <dbReference type="SAM" id="Coils"/>
    </source>
</evidence>
<feature type="region of interest" description="Disordered" evidence="2">
    <location>
        <begin position="991"/>
        <end position="1028"/>
    </location>
</feature>
<dbReference type="InterPro" id="IPR008581">
    <property type="entry name" value="DUF863_pln"/>
</dbReference>
<organism evidence="3 4">
    <name type="scientific">Morus notabilis</name>
    <dbReference type="NCBI Taxonomy" id="981085"/>
    <lineage>
        <taxon>Eukaryota</taxon>
        <taxon>Viridiplantae</taxon>
        <taxon>Streptophyta</taxon>
        <taxon>Embryophyta</taxon>
        <taxon>Tracheophyta</taxon>
        <taxon>Spermatophyta</taxon>
        <taxon>Magnoliopsida</taxon>
        <taxon>eudicotyledons</taxon>
        <taxon>Gunneridae</taxon>
        <taxon>Pentapetalae</taxon>
        <taxon>rosids</taxon>
        <taxon>fabids</taxon>
        <taxon>Rosales</taxon>
        <taxon>Moraceae</taxon>
        <taxon>Moreae</taxon>
        <taxon>Morus</taxon>
    </lineage>
</organism>
<dbReference type="Pfam" id="PF05904">
    <property type="entry name" value="DUF863"/>
    <property type="match status" value="1"/>
</dbReference>